<dbReference type="EMBL" id="NMUQ01000002">
    <property type="protein sequence ID" value="OXM14445.1"/>
    <property type="molecule type" value="Genomic_DNA"/>
</dbReference>
<accession>A0A229NXE5</accession>
<sequence>MATLRDKESGTYVELSFLNCIPGNDEGCRLNFKYCKGNSVQYELDFGWTNLTIRNYVEVTSNFPLEELNGFKLNNLYTSFEKHLFYLEWAKTKEESTYSLRFFGSQQDFTLNVVDHEVRQFGHDLKSEWENGLSLA</sequence>
<dbReference type="RefSeq" id="WP_089525269.1">
    <property type="nucleotide sequence ID" value="NZ_NMUQ01000002.1"/>
</dbReference>
<name>A0A229NXE5_9BACL</name>
<keyword evidence="2" id="KW-1185">Reference proteome</keyword>
<dbReference type="OrthoDB" id="2605703at2"/>
<reference evidence="1 2" key="1">
    <citation type="submission" date="2017-07" db="EMBL/GenBank/DDBJ databases">
        <title>Paenibacillus herberti R33 genome sequencing and assembly.</title>
        <authorList>
            <person name="Su W."/>
        </authorList>
    </citation>
    <scope>NUCLEOTIDE SEQUENCE [LARGE SCALE GENOMIC DNA]</scope>
    <source>
        <strain evidence="1 2">R33</strain>
    </source>
</reference>
<evidence type="ECO:0000313" key="1">
    <source>
        <dbReference type="EMBL" id="OXM14445.1"/>
    </source>
</evidence>
<gene>
    <name evidence="1" type="ORF">CGZ75_16000</name>
</gene>
<organism evidence="1 2">
    <name type="scientific">Paenibacillus herberti</name>
    <dbReference type="NCBI Taxonomy" id="1619309"/>
    <lineage>
        <taxon>Bacteria</taxon>
        <taxon>Bacillati</taxon>
        <taxon>Bacillota</taxon>
        <taxon>Bacilli</taxon>
        <taxon>Bacillales</taxon>
        <taxon>Paenibacillaceae</taxon>
        <taxon>Paenibacillus</taxon>
    </lineage>
</organism>
<dbReference type="Proteomes" id="UP000215145">
    <property type="component" value="Unassembled WGS sequence"/>
</dbReference>
<evidence type="ECO:0000313" key="2">
    <source>
        <dbReference type="Proteomes" id="UP000215145"/>
    </source>
</evidence>
<protein>
    <submittedName>
        <fullName evidence="1">Uncharacterized protein</fullName>
    </submittedName>
</protein>
<comment type="caution">
    <text evidence="1">The sequence shown here is derived from an EMBL/GenBank/DDBJ whole genome shotgun (WGS) entry which is preliminary data.</text>
</comment>
<dbReference type="AlphaFoldDB" id="A0A229NXE5"/>
<proteinExistence type="predicted"/>